<protein>
    <submittedName>
        <fullName evidence="1">Glutamate racemase</fullName>
    </submittedName>
</protein>
<organism evidence="1 2">
    <name type="scientific">Streptomyces finlayi</name>
    <dbReference type="NCBI Taxonomy" id="67296"/>
    <lineage>
        <taxon>Bacteria</taxon>
        <taxon>Bacillati</taxon>
        <taxon>Actinomycetota</taxon>
        <taxon>Actinomycetes</taxon>
        <taxon>Kitasatosporales</taxon>
        <taxon>Streptomycetaceae</taxon>
        <taxon>Streptomyces</taxon>
    </lineage>
</organism>
<name>A0A7G7BWG0_9ACTN</name>
<proteinExistence type="predicted"/>
<dbReference type="Pfam" id="PF01177">
    <property type="entry name" value="Asp_Glu_race"/>
    <property type="match status" value="1"/>
</dbReference>
<dbReference type="KEGG" id="sfiy:F0344_35080"/>
<dbReference type="AlphaFoldDB" id="A0A7G7BWG0"/>
<dbReference type="Proteomes" id="UP000515307">
    <property type="component" value="Plasmid unnamed1"/>
</dbReference>
<dbReference type="SUPFAM" id="SSF53681">
    <property type="entry name" value="Aspartate/glutamate racemase"/>
    <property type="match status" value="1"/>
</dbReference>
<sequence>MEIAVIAGTPFDAEVGAALLRDAGHAATPYPMAGSADEQDAMQYESPDTLRAAFHDLVRDLDTRSHRVAMLFCNSLSAVVGDDTAAEAATLAVVSPTAVYHEAAAAYRRVLVVTGNGSAVVGYERATGSTAHRALCVSDPMLVRAIETGDPATAFHRSSLPDTLRLAERNEFEAVVLACTHFTAVLPHVLAACRLPVVDVGGRLVELTARAAVAAAADGLLDRST</sequence>
<dbReference type="RefSeq" id="WP_185303162.1">
    <property type="nucleotide sequence ID" value="NZ_CP045703.1"/>
</dbReference>
<reference evidence="2" key="1">
    <citation type="submission" date="2019-10" db="EMBL/GenBank/DDBJ databases">
        <title>Antimicrobial potential of Antarctic Bacteria.</title>
        <authorList>
            <person name="Benaud N."/>
            <person name="Edwards R.J."/>
            <person name="Ferrari B.C."/>
        </authorList>
    </citation>
    <scope>NUCLEOTIDE SEQUENCE [LARGE SCALE GENOMIC DNA]</scope>
    <source>
        <strain evidence="2">NBSH44</strain>
        <plasmid evidence="2">unnamed1</plasmid>
    </source>
</reference>
<dbReference type="Gene3D" id="3.40.50.1860">
    <property type="match status" value="2"/>
</dbReference>
<evidence type="ECO:0000313" key="1">
    <source>
        <dbReference type="EMBL" id="QNE79675.1"/>
    </source>
</evidence>
<dbReference type="EMBL" id="CP045703">
    <property type="protein sequence ID" value="QNE79675.1"/>
    <property type="molecule type" value="Genomic_DNA"/>
</dbReference>
<geneLocation type="plasmid" evidence="1 2">
    <name>unnamed1</name>
</geneLocation>
<accession>A0A7G7BWG0</accession>
<dbReference type="GO" id="GO:0047661">
    <property type="term" value="F:amino-acid racemase activity"/>
    <property type="evidence" value="ECO:0007669"/>
    <property type="project" value="InterPro"/>
</dbReference>
<keyword evidence="2" id="KW-1185">Reference proteome</keyword>
<keyword evidence="1" id="KW-0614">Plasmid</keyword>
<gene>
    <name evidence="1" type="ORF">F0344_35080</name>
</gene>
<dbReference type="InterPro" id="IPR015942">
    <property type="entry name" value="Asp/Glu/hydantoin_racemase"/>
</dbReference>
<dbReference type="InterPro" id="IPR001920">
    <property type="entry name" value="Asp/Glu_race"/>
</dbReference>
<evidence type="ECO:0000313" key="2">
    <source>
        <dbReference type="Proteomes" id="UP000515307"/>
    </source>
</evidence>